<protein>
    <submittedName>
        <fullName evidence="2">Uncharacterized protein</fullName>
    </submittedName>
</protein>
<keyword evidence="3" id="KW-1185">Reference proteome</keyword>
<dbReference type="EMBL" id="CADCXV010000751">
    <property type="protein sequence ID" value="CAB0034696.1"/>
    <property type="molecule type" value="Genomic_DNA"/>
</dbReference>
<evidence type="ECO:0000313" key="2">
    <source>
        <dbReference type="EMBL" id="CAB0034696.1"/>
    </source>
</evidence>
<reference evidence="2 3" key="1">
    <citation type="submission" date="2020-02" db="EMBL/GenBank/DDBJ databases">
        <authorList>
            <person name="Ferguson B K."/>
        </authorList>
    </citation>
    <scope>NUCLEOTIDE SEQUENCE [LARGE SCALE GENOMIC DNA]</scope>
</reference>
<gene>
    <name evidence="2" type="ORF">TBRA_LOCUS6594</name>
</gene>
<evidence type="ECO:0000256" key="1">
    <source>
        <dbReference type="SAM" id="MobiDB-lite"/>
    </source>
</evidence>
<name>A0A6H5IDT5_9HYME</name>
<proteinExistence type="predicted"/>
<organism evidence="2 3">
    <name type="scientific">Trichogramma brassicae</name>
    <dbReference type="NCBI Taxonomy" id="86971"/>
    <lineage>
        <taxon>Eukaryota</taxon>
        <taxon>Metazoa</taxon>
        <taxon>Ecdysozoa</taxon>
        <taxon>Arthropoda</taxon>
        <taxon>Hexapoda</taxon>
        <taxon>Insecta</taxon>
        <taxon>Pterygota</taxon>
        <taxon>Neoptera</taxon>
        <taxon>Endopterygota</taxon>
        <taxon>Hymenoptera</taxon>
        <taxon>Apocrita</taxon>
        <taxon>Proctotrupomorpha</taxon>
        <taxon>Chalcidoidea</taxon>
        <taxon>Trichogrammatidae</taxon>
        <taxon>Trichogramma</taxon>
    </lineage>
</organism>
<accession>A0A6H5IDT5</accession>
<evidence type="ECO:0000313" key="3">
    <source>
        <dbReference type="Proteomes" id="UP000479190"/>
    </source>
</evidence>
<dbReference type="Proteomes" id="UP000479190">
    <property type="component" value="Unassembled WGS sequence"/>
</dbReference>
<feature type="region of interest" description="Disordered" evidence="1">
    <location>
        <begin position="63"/>
        <end position="87"/>
    </location>
</feature>
<sequence length="135" mass="14639">MICLLGALARFRRRSHPLLVVNLATTNASVVTPTTRRPTRFSSRLWDFSTAWRPLPATLQTTTSASCNNPSTSSECQPSSTTSSSRCKGEYCGDCHALVRVTSAARSLRAAFFTDASRLAARCDVLDTLSVQPPT</sequence>
<dbReference type="AlphaFoldDB" id="A0A6H5IDT5"/>
<feature type="compositionally biased region" description="Low complexity" evidence="1">
    <location>
        <begin position="71"/>
        <end position="85"/>
    </location>
</feature>